<feature type="site" description="Positions MEP for the nucleophilic attack" evidence="7">
    <location>
        <position position="153"/>
    </location>
</feature>
<name>A0A553ZTH9_9BACI</name>
<dbReference type="EC" id="2.7.7.60" evidence="7"/>
<organism evidence="8 9">
    <name type="scientific">Alkalicoccobacillus porphyridii</name>
    <dbReference type="NCBI Taxonomy" id="2597270"/>
    <lineage>
        <taxon>Bacteria</taxon>
        <taxon>Bacillati</taxon>
        <taxon>Bacillota</taxon>
        <taxon>Bacilli</taxon>
        <taxon>Bacillales</taxon>
        <taxon>Bacillaceae</taxon>
        <taxon>Alkalicoccobacillus</taxon>
    </lineage>
</organism>
<dbReference type="FunFam" id="3.90.550.10:FF:000003">
    <property type="entry name" value="2-C-methyl-D-erythritol 4-phosphate cytidylyltransferase"/>
    <property type="match status" value="1"/>
</dbReference>
<evidence type="ECO:0000256" key="5">
    <source>
        <dbReference type="ARBA" id="ARBA00022695"/>
    </source>
</evidence>
<evidence type="ECO:0000256" key="6">
    <source>
        <dbReference type="ARBA" id="ARBA00023229"/>
    </source>
</evidence>
<dbReference type="NCBIfam" id="TIGR00453">
    <property type="entry name" value="ispD"/>
    <property type="match status" value="1"/>
</dbReference>
<dbReference type="PANTHER" id="PTHR32125">
    <property type="entry name" value="2-C-METHYL-D-ERYTHRITOL 4-PHOSPHATE CYTIDYLYLTRANSFERASE, CHLOROPLASTIC"/>
    <property type="match status" value="1"/>
</dbReference>
<dbReference type="InterPro" id="IPR034683">
    <property type="entry name" value="IspD/TarI"/>
</dbReference>
<reference evidence="8 9" key="1">
    <citation type="submission" date="2019-07" db="EMBL/GenBank/DDBJ databases">
        <authorList>
            <person name="Park Y.J."/>
            <person name="Jeong S.E."/>
            <person name="Jung H.S."/>
        </authorList>
    </citation>
    <scope>NUCLEOTIDE SEQUENCE [LARGE SCALE GENOMIC DNA]</scope>
    <source>
        <strain evidence="9">P16(2019)</strain>
    </source>
</reference>
<comment type="catalytic activity">
    <reaction evidence="1 7">
        <text>2-C-methyl-D-erythritol 4-phosphate + CTP + H(+) = 4-CDP-2-C-methyl-D-erythritol + diphosphate</text>
        <dbReference type="Rhea" id="RHEA:13429"/>
        <dbReference type="ChEBI" id="CHEBI:15378"/>
        <dbReference type="ChEBI" id="CHEBI:33019"/>
        <dbReference type="ChEBI" id="CHEBI:37563"/>
        <dbReference type="ChEBI" id="CHEBI:57823"/>
        <dbReference type="ChEBI" id="CHEBI:58262"/>
        <dbReference type="EC" id="2.7.7.60"/>
    </reaction>
</comment>
<comment type="caution">
    <text evidence="8">The sequence shown here is derived from an EMBL/GenBank/DDBJ whole genome shotgun (WGS) entry which is preliminary data.</text>
</comment>
<dbReference type="RefSeq" id="WP_143850733.1">
    <property type="nucleotide sequence ID" value="NZ_VLXZ01000024.1"/>
</dbReference>
<keyword evidence="9" id="KW-1185">Reference proteome</keyword>
<evidence type="ECO:0000313" key="9">
    <source>
        <dbReference type="Proteomes" id="UP000318521"/>
    </source>
</evidence>
<dbReference type="InterPro" id="IPR001228">
    <property type="entry name" value="IspD"/>
</dbReference>
<dbReference type="PROSITE" id="PS01295">
    <property type="entry name" value="ISPD"/>
    <property type="match status" value="1"/>
</dbReference>
<gene>
    <name evidence="7" type="primary">ispD</name>
    <name evidence="8" type="ORF">FN960_20440</name>
</gene>
<keyword evidence="6 7" id="KW-0414">Isoprene biosynthesis</keyword>
<comment type="pathway">
    <text evidence="2 7">Isoprenoid biosynthesis; isopentenyl diphosphate biosynthesis via DXP pathway; isopentenyl diphosphate from 1-deoxy-D-xylulose 5-phosphate: step 2/6.</text>
</comment>
<dbReference type="OrthoDB" id="9806837at2"/>
<dbReference type="Proteomes" id="UP000318521">
    <property type="component" value="Unassembled WGS sequence"/>
</dbReference>
<evidence type="ECO:0000256" key="4">
    <source>
        <dbReference type="ARBA" id="ARBA00022679"/>
    </source>
</evidence>
<dbReference type="InterPro" id="IPR018294">
    <property type="entry name" value="ISPD_synthase_CS"/>
</dbReference>
<dbReference type="InterPro" id="IPR050088">
    <property type="entry name" value="IspD/TarI_cytidylyltransf_bact"/>
</dbReference>
<dbReference type="SUPFAM" id="SSF53448">
    <property type="entry name" value="Nucleotide-diphospho-sugar transferases"/>
    <property type="match status" value="1"/>
</dbReference>
<feature type="site" description="Transition state stabilizer" evidence="7">
    <location>
        <position position="15"/>
    </location>
</feature>
<comment type="function">
    <text evidence="7">Catalyzes the formation of 4-diphosphocytidyl-2-C-methyl-D-erythritol from CTP and 2-C-methyl-D-erythritol 4-phosphate (MEP).</text>
</comment>
<dbReference type="HAMAP" id="MF_00108">
    <property type="entry name" value="IspD"/>
    <property type="match status" value="1"/>
</dbReference>
<sequence>MMYSIVIPAAGQGKRMRAGKNKQFIVLNQIPLIAYTLKVFEEDEWCKQIILVANESEVDAMQAIVDTHQISKVSKITVGGEERQQSVYEGVKQLTGPDEIVLVHDGARPFIRKASIHRLVQAAKDAGSAVVAVPMKDTVKRVVNGTIEETINRSSLWSVQTPQAFWRDALLAGHKKAEEQDFKATDDASIMEWIGAKVVVVEGDYSNLKITTPEDLLMAEAIIRKRSLEHDSSRTRI</sequence>
<dbReference type="AlphaFoldDB" id="A0A553ZTH9"/>
<comment type="similarity">
    <text evidence="3 7">Belongs to the IspD/TarI cytidylyltransferase family. IspD subfamily.</text>
</comment>
<dbReference type="InterPro" id="IPR029044">
    <property type="entry name" value="Nucleotide-diphossugar_trans"/>
</dbReference>
<proteinExistence type="inferred from homology"/>
<feature type="site" description="Positions MEP for the nucleophilic attack" evidence="7">
    <location>
        <position position="209"/>
    </location>
</feature>
<keyword evidence="5 7" id="KW-0548">Nucleotidyltransferase</keyword>
<dbReference type="GO" id="GO:0050518">
    <property type="term" value="F:2-C-methyl-D-erythritol 4-phosphate cytidylyltransferase activity"/>
    <property type="evidence" value="ECO:0007669"/>
    <property type="project" value="UniProtKB-UniRule"/>
</dbReference>
<evidence type="ECO:0000256" key="3">
    <source>
        <dbReference type="ARBA" id="ARBA00009789"/>
    </source>
</evidence>
<dbReference type="CDD" id="cd02516">
    <property type="entry name" value="CDP-ME_synthetase"/>
    <property type="match status" value="1"/>
</dbReference>
<dbReference type="Pfam" id="PF01128">
    <property type="entry name" value="IspD"/>
    <property type="match status" value="1"/>
</dbReference>
<evidence type="ECO:0000256" key="2">
    <source>
        <dbReference type="ARBA" id="ARBA00004787"/>
    </source>
</evidence>
<protein>
    <recommendedName>
        <fullName evidence="7">2-C-methyl-D-erythritol 4-phosphate cytidylyltransferase</fullName>
        <ecNumber evidence="7">2.7.7.60</ecNumber>
    </recommendedName>
    <alternativeName>
        <fullName evidence="7">4-diphosphocytidyl-2C-methyl-D-erythritol synthase</fullName>
    </alternativeName>
    <alternativeName>
        <fullName evidence="7">MEP cytidylyltransferase</fullName>
        <shortName evidence="7">MCT</shortName>
    </alternativeName>
</protein>
<evidence type="ECO:0000256" key="7">
    <source>
        <dbReference type="HAMAP-Rule" id="MF_00108"/>
    </source>
</evidence>
<feature type="site" description="Transition state stabilizer" evidence="7">
    <location>
        <position position="22"/>
    </location>
</feature>
<dbReference type="EMBL" id="VLXZ01000024">
    <property type="protein sequence ID" value="TSB44645.1"/>
    <property type="molecule type" value="Genomic_DNA"/>
</dbReference>
<dbReference type="UniPathway" id="UPA00056">
    <property type="reaction ID" value="UER00093"/>
</dbReference>
<dbReference type="GO" id="GO:0019288">
    <property type="term" value="P:isopentenyl diphosphate biosynthetic process, methylerythritol 4-phosphate pathway"/>
    <property type="evidence" value="ECO:0007669"/>
    <property type="project" value="UniProtKB-UniRule"/>
</dbReference>
<accession>A0A553ZTH9</accession>
<evidence type="ECO:0000256" key="1">
    <source>
        <dbReference type="ARBA" id="ARBA00001282"/>
    </source>
</evidence>
<dbReference type="Gene3D" id="3.90.550.10">
    <property type="entry name" value="Spore Coat Polysaccharide Biosynthesis Protein SpsA, Chain A"/>
    <property type="match status" value="1"/>
</dbReference>
<dbReference type="PANTHER" id="PTHR32125:SF4">
    <property type="entry name" value="2-C-METHYL-D-ERYTHRITOL 4-PHOSPHATE CYTIDYLYLTRANSFERASE, CHLOROPLASTIC"/>
    <property type="match status" value="1"/>
</dbReference>
<keyword evidence="4 7" id="KW-0808">Transferase</keyword>
<evidence type="ECO:0000313" key="8">
    <source>
        <dbReference type="EMBL" id="TSB44645.1"/>
    </source>
</evidence>